<evidence type="ECO:0000313" key="1">
    <source>
        <dbReference type="EMBL" id="HHI97029.1"/>
    </source>
</evidence>
<dbReference type="EMBL" id="DROK01000126">
    <property type="protein sequence ID" value="HHI97029.1"/>
    <property type="molecule type" value="Genomic_DNA"/>
</dbReference>
<comment type="caution">
    <text evidence="1">The sequence shown here is derived from an EMBL/GenBank/DDBJ whole genome shotgun (WGS) entry which is preliminary data.</text>
</comment>
<dbReference type="Pfam" id="PF06841">
    <property type="entry name" value="Phage_T4_gp19"/>
    <property type="match status" value="1"/>
</dbReference>
<accession>A0A7V5NZD2</accession>
<dbReference type="NCBIfam" id="TIGR02241">
    <property type="entry name" value="conserved hypothetical phage tail region protein"/>
    <property type="match status" value="1"/>
</dbReference>
<dbReference type="PANTHER" id="PTHR38009">
    <property type="entry name" value="CONSERVED HYPOTHETICAL PHAGE TAIL PROTEIN"/>
    <property type="match status" value="1"/>
</dbReference>
<dbReference type="InterPro" id="IPR011747">
    <property type="entry name" value="CHP02241"/>
</dbReference>
<dbReference type="GO" id="GO:0005198">
    <property type="term" value="F:structural molecule activity"/>
    <property type="evidence" value="ECO:0007669"/>
    <property type="project" value="InterPro"/>
</dbReference>
<protein>
    <submittedName>
        <fullName evidence="1">Phage tail protein</fullName>
    </submittedName>
</protein>
<organism evidence="1">
    <name type="scientific">Thermodesulfatator atlanticus</name>
    <dbReference type="NCBI Taxonomy" id="501497"/>
    <lineage>
        <taxon>Bacteria</taxon>
        <taxon>Pseudomonadati</taxon>
        <taxon>Thermodesulfobacteriota</taxon>
        <taxon>Thermodesulfobacteria</taxon>
        <taxon>Thermodesulfobacteriales</taxon>
        <taxon>Thermodesulfatatoraceae</taxon>
        <taxon>Thermodesulfatator</taxon>
    </lineage>
</organism>
<dbReference type="Proteomes" id="UP000886101">
    <property type="component" value="Unassembled WGS sequence"/>
</dbReference>
<name>A0A7V5NZD2_9BACT</name>
<dbReference type="AlphaFoldDB" id="A0A7V5NZD2"/>
<reference evidence="1" key="1">
    <citation type="journal article" date="2020" name="mSystems">
        <title>Genome- and Community-Level Interaction Insights into Carbon Utilization and Element Cycling Functions of Hydrothermarchaeota in Hydrothermal Sediment.</title>
        <authorList>
            <person name="Zhou Z."/>
            <person name="Liu Y."/>
            <person name="Xu W."/>
            <person name="Pan J."/>
            <person name="Luo Z.H."/>
            <person name="Li M."/>
        </authorList>
    </citation>
    <scope>NUCLEOTIDE SEQUENCE [LARGE SCALE GENOMIC DNA]</scope>
    <source>
        <strain evidence="1">HyVt-533</strain>
    </source>
</reference>
<sequence>MLGSREDPLLGHRFLVECEGILVAGFQEVSGLELTLEVEEVSEGGSNDLVYRLPKGVKAGTLVLKRGLCQAELWEWFREVQKALSFRRPLTTRTLYLVILDSAGEEALRLALNGAYPVKWTGPELKAETASVALESLELAYLGVEKI</sequence>
<dbReference type="PANTHER" id="PTHR38009:SF1">
    <property type="entry name" value="CONSERVED HYPOTHETICAL PHAGE TAIL PROTEIN"/>
    <property type="match status" value="1"/>
</dbReference>
<gene>
    <name evidence="1" type="ORF">ENJ96_04180</name>
</gene>
<dbReference type="InterPro" id="IPR010667">
    <property type="entry name" value="Phage_T4_Gp19"/>
</dbReference>
<proteinExistence type="predicted"/>